<name>A0ABZ0W5E2_9BACT</name>
<keyword evidence="9" id="KW-1185">Reference proteome</keyword>
<evidence type="ECO:0000256" key="5">
    <source>
        <dbReference type="PROSITE-ProRule" id="PRU00169"/>
    </source>
</evidence>
<dbReference type="CDD" id="cd17535">
    <property type="entry name" value="REC_NarL-like"/>
    <property type="match status" value="1"/>
</dbReference>
<feature type="domain" description="Response regulatory" evidence="7">
    <location>
        <begin position="4"/>
        <end position="122"/>
    </location>
</feature>
<evidence type="ECO:0000256" key="3">
    <source>
        <dbReference type="ARBA" id="ARBA00023125"/>
    </source>
</evidence>
<dbReference type="InterPro" id="IPR001789">
    <property type="entry name" value="Sig_transdc_resp-reg_receiver"/>
</dbReference>
<keyword evidence="2" id="KW-0805">Transcription regulation</keyword>
<gene>
    <name evidence="8" type="ORF">U0035_22685</name>
</gene>
<evidence type="ECO:0000259" key="7">
    <source>
        <dbReference type="PROSITE" id="PS50110"/>
    </source>
</evidence>
<evidence type="ECO:0000313" key="8">
    <source>
        <dbReference type="EMBL" id="WQD38483.1"/>
    </source>
</evidence>
<dbReference type="Pfam" id="PF00196">
    <property type="entry name" value="GerE"/>
    <property type="match status" value="1"/>
</dbReference>
<dbReference type="InterPro" id="IPR058245">
    <property type="entry name" value="NreC/VraR/RcsB-like_REC"/>
</dbReference>
<dbReference type="PROSITE" id="PS50110">
    <property type="entry name" value="RESPONSE_REGULATORY"/>
    <property type="match status" value="1"/>
</dbReference>
<dbReference type="InterPro" id="IPR016032">
    <property type="entry name" value="Sig_transdc_resp-reg_C-effctor"/>
</dbReference>
<dbReference type="SUPFAM" id="SSF46894">
    <property type="entry name" value="C-terminal effector domain of the bipartite response regulators"/>
    <property type="match status" value="1"/>
</dbReference>
<dbReference type="CDD" id="cd06170">
    <property type="entry name" value="LuxR_C_like"/>
    <property type="match status" value="1"/>
</dbReference>
<dbReference type="EMBL" id="CP139960">
    <property type="protein sequence ID" value="WQD38483.1"/>
    <property type="molecule type" value="Genomic_DNA"/>
</dbReference>
<sequence length="213" mass="24327">MKTKIGLVDDHQLFLKSLSLMLESFNVYEVILEASNGKDLQEKIKHKKELPEIMLIDVNMPVMNGIETVKWLTDSYPQIKPVALSMNADDDAIISMFRAGCCGYLLKDTHPNELEKALDEINKKGYYNADAGNINFRRILMKADEREGPLLSPKEAIFLQYACSELTYKQIASEMNLSERTIDGYREALFKKFNVQSRVGLCLEAIRKELVKL</sequence>
<evidence type="ECO:0000256" key="2">
    <source>
        <dbReference type="ARBA" id="ARBA00023015"/>
    </source>
</evidence>
<dbReference type="Gene3D" id="3.40.50.2300">
    <property type="match status" value="1"/>
</dbReference>
<dbReference type="Pfam" id="PF00072">
    <property type="entry name" value="Response_reg"/>
    <property type="match status" value="1"/>
</dbReference>
<dbReference type="PROSITE" id="PS50043">
    <property type="entry name" value="HTH_LUXR_2"/>
    <property type="match status" value="1"/>
</dbReference>
<evidence type="ECO:0000256" key="4">
    <source>
        <dbReference type="ARBA" id="ARBA00023163"/>
    </source>
</evidence>
<dbReference type="SMART" id="SM00421">
    <property type="entry name" value="HTH_LUXR"/>
    <property type="match status" value="1"/>
</dbReference>
<dbReference type="Proteomes" id="UP001325680">
    <property type="component" value="Chromosome"/>
</dbReference>
<keyword evidence="3" id="KW-0238">DNA-binding</keyword>
<evidence type="ECO:0000313" key="9">
    <source>
        <dbReference type="Proteomes" id="UP001325680"/>
    </source>
</evidence>
<dbReference type="InterPro" id="IPR011006">
    <property type="entry name" value="CheY-like_superfamily"/>
</dbReference>
<dbReference type="PANTHER" id="PTHR43214">
    <property type="entry name" value="TWO-COMPONENT RESPONSE REGULATOR"/>
    <property type="match status" value="1"/>
</dbReference>
<dbReference type="PANTHER" id="PTHR43214:SF41">
    <property type="entry name" value="NITRATE_NITRITE RESPONSE REGULATOR PROTEIN NARP"/>
    <property type="match status" value="1"/>
</dbReference>
<evidence type="ECO:0000256" key="1">
    <source>
        <dbReference type="ARBA" id="ARBA00022553"/>
    </source>
</evidence>
<accession>A0ABZ0W5E2</accession>
<dbReference type="SMART" id="SM00448">
    <property type="entry name" value="REC"/>
    <property type="match status" value="1"/>
</dbReference>
<reference evidence="8 9" key="1">
    <citation type="submission" date="2023-12" db="EMBL/GenBank/DDBJ databases">
        <title>Genome sequencing and assembly of bacterial species from a model synthetic community.</title>
        <authorList>
            <person name="Hogle S.L."/>
        </authorList>
    </citation>
    <scope>NUCLEOTIDE SEQUENCE [LARGE SCALE GENOMIC DNA]</scope>
    <source>
        <strain evidence="8 9">HAMBI_3031</strain>
    </source>
</reference>
<dbReference type="RefSeq" id="WP_114791237.1">
    <property type="nucleotide sequence ID" value="NZ_CP139960.1"/>
</dbReference>
<organism evidence="8 9">
    <name type="scientific">Niabella yanshanensis</name>
    <dbReference type="NCBI Taxonomy" id="577386"/>
    <lineage>
        <taxon>Bacteria</taxon>
        <taxon>Pseudomonadati</taxon>
        <taxon>Bacteroidota</taxon>
        <taxon>Chitinophagia</taxon>
        <taxon>Chitinophagales</taxon>
        <taxon>Chitinophagaceae</taxon>
        <taxon>Niabella</taxon>
    </lineage>
</organism>
<dbReference type="SUPFAM" id="SSF52172">
    <property type="entry name" value="CheY-like"/>
    <property type="match status" value="1"/>
</dbReference>
<feature type="domain" description="HTH luxR-type" evidence="6">
    <location>
        <begin position="144"/>
        <end position="209"/>
    </location>
</feature>
<keyword evidence="1 5" id="KW-0597">Phosphoprotein</keyword>
<dbReference type="InterPro" id="IPR039420">
    <property type="entry name" value="WalR-like"/>
</dbReference>
<keyword evidence="4" id="KW-0804">Transcription</keyword>
<evidence type="ECO:0000259" key="6">
    <source>
        <dbReference type="PROSITE" id="PS50043"/>
    </source>
</evidence>
<protein>
    <submittedName>
        <fullName evidence="8">Response regulator transcription factor</fullName>
    </submittedName>
</protein>
<feature type="modified residue" description="4-aspartylphosphate" evidence="5">
    <location>
        <position position="57"/>
    </location>
</feature>
<proteinExistence type="predicted"/>
<dbReference type="InterPro" id="IPR000792">
    <property type="entry name" value="Tscrpt_reg_LuxR_C"/>
</dbReference>